<dbReference type="PANTHER" id="PTHR47245:SF2">
    <property type="entry name" value="PEPTIDYL-PROLYL CIS-TRANS ISOMERASE HP_0175-RELATED"/>
    <property type="match status" value="1"/>
</dbReference>
<dbReference type="InterPro" id="IPR023058">
    <property type="entry name" value="PPIase_PpiC_CS"/>
</dbReference>
<protein>
    <submittedName>
        <fullName evidence="5">SurA N-terminal domain-containing protein</fullName>
    </submittedName>
</protein>
<dbReference type="InterPro" id="IPR050245">
    <property type="entry name" value="PrsA_foldase"/>
</dbReference>
<dbReference type="SUPFAM" id="SSF48452">
    <property type="entry name" value="TPR-like"/>
    <property type="match status" value="1"/>
</dbReference>
<evidence type="ECO:0000259" key="4">
    <source>
        <dbReference type="PROSITE" id="PS50198"/>
    </source>
</evidence>
<keyword evidence="1" id="KW-0413">Isomerase</keyword>
<gene>
    <name evidence="5" type="ORF">VLY81_08490</name>
</gene>
<evidence type="ECO:0000256" key="1">
    <source>
        <dbReference type="PROSITE-ProRule" id="PRU00278"/>
    </source>
</evidence>
<dbReference type="PROSITE" id="PS01096">
    <property type="entry name" value="PPIC_PPIASE_1"/>
    <property type="match status" value="1"/>
</dbReference>
<keyword evidence="6" id="KW-1185">Reference proteome</keyword>
<dbReference type="PROSITE" id="PS50005">
    <property type="entry name" value="TPR"/>
    <property type="match status" value="1"/>
</dbReference>
<dbReference type="InterPro" id="IPR046357">
    <property type="entry name" value="PPIase_dom_sf"/>
</dbReference>
<keyword evidence="2" id="KW-0802">TPR repeat</keyword>
<dbReference type="SUPFAM" id="SSF109998">
    <property type="entry name" value="Triger factor/SurA peptide-binding domain-like"/>
    <property type="match status" value="1"/>
</dbReference>
<dbReference type="InterPro" id="IPR027304">
    <property type="entry name" value="Trigger_fact/SurA_dom_sf"/>
</dbReference>
<evidence type="ECO:0000313" key="6">
    <source>
        <dbReference type="Proteomes" id="UP001333102"/>
    </source>
</evidence>
<dbReference type="Pfam" id="PF13432">
    <property type="entry name" value="TPR_16"/>
    <property type="match status" value="1"/>
</dbReference>
<feature type="region of interest" description="Disordered" evidence="3">
    <location>
        <begin position="471"/>
        <end position="517"/>
    </location>
</feature>
<sequence>MGLRADMFMERLRRQMKWIIIAVAVAFAVTLAYVGIPAVQGDRGAEAAIAHVNGDAIAMATFQQAYLDQLRSYEQVQGSVRPTDIEEIKYRTLNQLIAMRLLLQAARDEGIRVGRGEVNDRLSRIRDAFPSRSEYERQLRLRNMTEADLRKAIEESLMAEKLQAKLAEQLQVTDEEVARAYEQVKLRQILVRPASTAEADTRAALARAQKLVERIRGGADFAEVAREQSDDEMSGESGGDLGFVGHDVLPEPVEAVAWDLEPGAVSDPIETDEGYYVIQVIERKAAAGEEFERAKPALAEQIRQEKADEHFARWFADLRNSAEVSILDPQLAARDALGRGDAERALELYEQAARVYPDDAYVQYGKAVALLQLQRVDDALAALTRATELAPSDPVLHLALGNVYQQKGDKEKAAGALRKASSLAPMDMQMHLTLYMLFRSMGLDEDAQREEQELEKIQQVLEEQRRAQEEFLRRLQEQQQGSQSGGASDDAASADASPQPEASSGGATQDGAAPEQR</sequence>
<feature type="compositionally biased region" description="Low complexity" evidence="3">
    <location>
        <begin position="477"/>
        <end position="504"/>
    </location>
</feature>
<dbReference type="Pfam" id="PF13624">
    <property type="entry name" value="SurA_N_3"/>
    <property type="match status" value="1"/>
</dbReference>
<dbReference type="Pfam" id="PF13181">
    <property type="entry name" value="TPR_8"/>
    <property type="match status" value="1"/>
</dbReference>
<dbReference type="PROSITE" id="PS50198">
    <property type="entry name" value="PPIC_PPIASE_2"/>
    <property type="match status" value="1"/>
</dbReference>
<evidence type="ECO:0000313" key="5">
    <source>
        <dbReference type="EMBL" id="WRP13489.1"/>
    </source>
</evidence>
<dbReference type="Pfam" id="PF00639">
    <property type="entry name" value="Rotamase"/>
    <property type="match status" value="1"/>
</dbReference>
<proteinExistence type="predicted"/>
<dbReference type="InterPro" id="IPR000297">
    <property type="entry name" value="PPIase_PpiC"/>
</dbReference>
<name>A0ABZ1BL39_9FIRM</name>
<dbReference type="SMART" id="SM00028">
    <property type="entry name" value="TPR"/>
    <property type="match status" value="2"/>
</dbReference>
<organism evidence="5 6">
    <name type="scientific">Geochorda subterranea</name>
    <dbReference type="NCBI Taxonomy" id="3109564"/>
    <lineage>
        <taxon>Bacteria</taxon>
        <taxon>Bacillati</taxon>
        <taxon>Bacillota</taxon>
        <taxon>Limnochordia</taxon>
        <taxon>Limnochordales</taxon>
        <taxon>Geochordaceae</taxon>
        <taxon>Geochorda</taxon>
    </lineage>
</organism>
<reference evidence="6" key="1">
    <citation type="submission" date="2023-12" db="EMBL/GenBank/DDBJ databases">
        <title>Novel isolates from deep terrestrial aquifers shed light on the physiology and ecology of the class Limnochordia.</title>
        <authorList>
            <person name="Karnachuk O.V."/>
            <person name="Lukina A.P."/>
            <person name="Avakyan M.R."/>
            <person name="Kadnikov V."/>
            <person name="Begmatov S."/>
            <person name="Beletsky A.V."/>
            <person name="Mardanov A.V."/>
            <person name="Ravin N.V."/>
        </authorList>
    </citation>
    <scope>NUCLEOTIDE SEQUENCE [LARGE SCALE GENOMIC DNA]</scope>
    <source>
        <strain evidence="6">LN</strain>
    </source>
</reference>
<dbReference type="Gene3D" id="3.10.50.40">
    <property type="match status" value="1"/>
</dbReference>
<dbReference type="InterPro" id="IPR019734">
    <property type="entry name" value="TPR_rpt"/>
</dbReference>
<feature type="repeat" description="TPR" evidence="2">
    <location>
        <begin position="394"/>
        <end position="427"/>
    </location>
</feature>
<accession>A0ABZ1BL39</accession>
<dbReference type="Proteomes" id="UP001333102">
    <property type="component" value="Chromosome"/>
</dbReference>
<dbReference type="PANTHER" id="PTHR47245">
    <property type="entry name" value="PEPTIDYLPROLYL ISOMERASE"/>
    <property type="match status" value="1"/>
</dbReference>
<dbReference type="EMBL" id="CP141614">
    <property type="protein sequence ID" value="WRP13489.1"/>
    <property type="molecule type" value="Genomic_DNA"/>
</dbReference>
<dbReference type="Gene3D" id="1.25.40.10">
    <property type="entry name" value="Tetratricopeptide repeat domain"/>
    <property type="match status" value="2"/>
</dbReference>
<evidence type="ECO:0000256" key="3">
    <source>
        <dbReference type="SAM" id="MobiDB-lite"/>
    </source>
</evidence>
<feature type="domain" description="PpiC" evidence="4">
    <location>
        <begin position="181"/>
        <end position="282"/>
    </location>
</feature>
<dbReference type="Gene3D" id="1.10.4030.10">
    <property type="entry name" value="Porin chaperone SurA, peptide-binding domain"/>
    <property type="match status" value="1"/>
</dbReference>
<dbReference type="SUPFAM" id="SSF54534">
    <property type="entry name" value="FKBP-like"/>
    <property type="match status" value="1"/>
</dbReference>
<keyword evidence="1" id="KW-0697">Rotamase</keyword>
<evidence type="ECO:0000256" key="2">
    <source>
        <dbReference type="PROSITE-ProRule" id="PRU00339"/>
    </source>
</evidence>
<dbReference type="InterPro" id="IPR011990">
    <property type="entry name" value="TPR-like_helical_dom_sf"/>
</dbReference>
<dbReference type="RefSeq" id="WP_324667734.1">
    <property type="nucleotide sequence ID" value="NZ_CP141614.1"/>
</dbReference>